<accession>A0A0S3RKH4</accession>
<keyword evidence="2" id="KW-1185">Reference proteome</keyword>
<sequence>MDYLHFTRGYTFSDAEYISKNSPRFVESLVSMIDEKDDAPRSLRKFFRILSETLCLSENFAYTHLLSLMIKGQLKL</sequence>
<evidence type="ECO:0000313" key="1">
    <source>
        <dbReference type="EMBL" id="BAT81023.1"/>
    </source>
</evidence>
<proteinExistence type="predicted"/>
<reference evidence="1 2" key="1">
    <citation type="journal article" date="2015" name="Sci. Rep.">
        <title>The power of single molecule real-time sequencing technology in the de novo assembly of a eukaryotic genome.</title>
        <authorList>
            <person name="Sakai H."/>
            <person name="Naito K."/>
            <person name="Ogiso-Tanaka E."/>
            <person name="Takahashi Y."/>
            <person name="Iseki K."/>
            <person name="Muto C."/>
            <person name="Satou K."/>
            <person name="Teruya K."/>
            <person name="Shiroma A."/>
            <person name="Shimoji M."/>
            <person name="Hirano T."/>
            <person name="Itoh T."/>
            <person name="Kaga A."/>
            <person name="Tomooka N."/>
        </authorList>
    </citation>
    <scope>NUCLEOTIDE SEQUENCE [LARGE SCALE GENOMIC DNA]</scope>
    <source>
        <strain evidence="2">cv. Shumari</strain>
    </source>
</reference>
<organism evidence="1 2">
    <name type="scientific">Vigna angularis var. angularis</name>
    <dbReference type="NCBI Taxonomy" id="157739"/>
    <lineage>
        <taxon>Eukaryota</taxon>
        <taxon>Viridiplantae</taxon>
        <taxon>Streptophyta</taxon>
        <taxon>Embryophyta</taxon>
        <taxon>Tracheophyta</taxon>
        <taxon>Spermatophyta</taxon>
        <taxon>Magnoliopsida</taxon>
        <taxon>eudicotyledons</taxon>
        <taxon>Gunneridae</taxon>
        <taxon>Pentapetalae</taxon>
        <taxon>rosids</taxon>
        <taxon>fabids</taxon>
        <taxon>Fabales</taxon>
        <taxon>Fabaceae</taxon>
        <taxon>Papilionoideae</taxon>
        <taxon>50 kb inversion clade</taxon>
        <taxon>NPAAA clade</taxon>
        <taxon>indigoferoid/millettioid clade</taxon>
        <taxon>Phaseoleae</taxon>
        <taxon>Vigna</taxon>
    </lineage>
</organism>
<dbReference type="EMBL" id="AP015036">
    <property type="protein sequence ID" value="BAT81023.1"/>
    <property type="molecule type" value="Genomic_DNA"/>
</dbReference>
<evidence type="ECO:0000313" key="2">
    <source>
        <dbReference type="Proteomes" id="UP000291084"/>
    </source>
</evidence>
<name>A0A0S3RKH4_PHAAN</name>
<protein>
    <submittedName>
        <fullName evidence="1">Uncharacterized protein</fullName>
    </submittedName>
</protein>
<gene>
    <name evidence="1" type="primary">Vigan.03G066600</name>
    <name evidence="1" type="ORF">VIGAN_03066600</name>
</gene>
<dbReference type="AlphaFoldDB" id="A0A0S3RKH4"/>
<dbReference type="Proteomes" id="UP000291084">
    <property type="component" value="Chromosome 3"/>
</dbReference>